<organism evidence="2 3">
    <name type="scientific">Pleurodeles waltl</name>
    <name type="common">Iberian ribbed newt</name>
    <dbReference type="NCBI Taxonomy" id="8319"/>
    <lineage>
        <taxon>Eukaryota</taxon>
        <taxon>Metazoa</taxon>
        <taxon>Chordata</taxon>
        <taxon>Craniata</taxon>
        <taxon>Vertebrata</taxon>
        <taxon>Euteleostomi</taxon>
        <taxon>Amphibia</taxon>
        <taxon>Batrachia</taxon>
        <taxon>Caudata</taxon>
        <taxon>Salamandroidea</taxon>
        <taxon>Salamandridae</taxon>
        <taxon>Pleurodelinae</taxon>
        <taxon>Pleurodeles</taxon>
    </lineage>
</organism>
<evidence type="ECO:0000256" key="1">
    <source>
        <dbReference type="SAM" id="MobiDB-lite"/>
    </source>
</evidence>
<comment type="caution">
    <text evidence="2">The sequence shown here is derived from an EMBL/GenBank/DDBJ whole genome shotgun (WGS) entry which is preliminary data.</text>
</comment>
<dbReference type="AlphaFoldDB" id="A0AAV7N3K4"/>
<evidence type="ECO:0000313" key="2">
    <source>
        <dbReference type="EMBL" id="KAJ1108903.1"/>
    </source>
</evidence>
<evidence type="ECO:0000313" key="3">
    <source>
        <dbReference type="Proteomes" id="UP001066276"/>
    </source>
</evidence>
<sequence>MQTTGCNTPCVSSYTPRLTSHIVLHVGVNNLKQRARDAQPKGEGTVVNTPPGRDVTEEEYGDYGACKKRT</sequence>
<proteinExistence type="predicted"/>
<gene>
    <name evidence="2" type="ORF">NDU88_006273</name>
</gene>
<feature type="region of interest" description="Disordered" evidence="1">
    <location>
        <begin position="34"/>
        <end position="70"/>
    </location>
</feature>
<keyword evidence="3" id="KW-1185">Reference proteome</keyword>
<dbReference type="Proteomes" id="UP001066276">
    <property type="component" value="Chromosome 9"/>
</dbReference>
<dbReference type="EMBL" id="JANPWB010000013">
    <property type="protein sequence ID" value="KAJ1108903.1"/>
    <property type="molecule type" value="Genomic_DNA"/>
</dbReference>
<protein>
    <submittedName>
        <fullName evidence="2">Uncharacterized protein</fullName>
    </submittedName>
</protein>
<accession>A0AAV7N3K4</accession>
<reference evidence="2" key="1">
    <citation type="journal article" date="2022" name="bioRxiv">
        <title>Sequencing and chromosome-scale assembly of the giantPleurodeles waltlgenome.</title>
        <authorList>
            <person name="Brown T."/>
            <person name="Elewa A."/>
            <person name="Iarovenko S."/>
            <person name="Subramanian E."/>
            <person name="Araus A.J."/>
            <person name="Petzold A."/>
            <person name="Susuki M."/>
            <person name="Suzuki K.-i.T."/>
            <person name="Hayashi T."/>
            <person name="Toyoda A."/>
            <person name="Oliveira C."/>
            <person name="Osipova E."/>
            <person name="Leigh N.D."/>
            <person name="Simon A."/>
            <person name="Yun M.H."/>
        </authorList>
    </citation>
    <scope>NUCLEOTIDE SEQUENCE</scope>
    <source>
        <strain evidence="2">20211129_DDA</strain>
        <tissue evidence="2">Liver</tissue>
    </source>
</reference>
<name>A0AAV7N3K4_PLEWA</name>